<keyword evidence="4" id="KW-1185">Reference proteome</keyword>
<dbReference type="InterPro" id="IPR025406">
    <property type="entry name" value="DUF4132"/>
</dbReference>
<proteinExistence type="predicted"/>
<sequence length="574" mass="63200">MPREPDNHNHVAARGLVWLLSFTPAHPRTARGLGALLERALHRVPGVGPGMPKLAGACANALSAMEGEAALAELARLATRVTYKSTLKLVEAGLEARALALGLGRDEIEELAVPAYGLTEVGRRVEHLGGARAELLVDGRRAELRWFSAAGAPVKSVPAAVRRDHADTLKELKADAKAAAAMLTAVAKRLDRSFLTDRAWPAAAWRERYLDHPLVGTLARRLIWTVDGTPCAYADGALRGLAGEEVAPRGEVRLWHPVGRPVEEVMAWRERLERERVTQPFKQAHREVYLLTEAERRTGTYSNRFAGHILRQYPFRSLAAERGWRDPQLRICHHDCAYPPAMRDLPEWGIRAEYWVRGDGSLSDAPTTGSGAYEFLAADQVRFYPIDAPHTEFSTMDDGGFAGRGADAALPLAEVPPQVFSEVLRDVDLFVGVTGVGNDPTWQDGGPGGRYREYWSSYSFGDLSETARTRHDLLARLLPRLAVGDRCRVEGRFLHVRGDLHTYRIHLGSGNILMDPGDRYLCIVPDSTPAAPDTYLPFDGDRVLSLILSKALLLAEDTRITDPTILSQIRPQGA</sequence>
<dbReference type="Pfam" id="PF13569">
    <property type="entry name" value="DUF4132"/>
    <property type="match status" value="1"/>
</dbReference>
<dbReference type="Pfam" id="PF24879">
    <property type="entry name" value="DUF7737"/>
    <property type="match status" value="1"/>
</dbReference>
<feature type="domain" description="DUF7737" evidence="2">
    <location>
        <begin position="467"/>
        <end position="569"/>
    </location>
</feature>
<gene>
    <name evidence="3" type="ORF">HNR12_002754</name>
</gene>
<organism evidence="3 4">
    <name type="scientific">Streptomonospora nanhaiensis</name>
    <dbReference type="NCBI Taxonomy" id="1323731"/>
    <lineage>
        <taxon>Bacteria</taxon>
        <taxon>Bacillati</taxon>
        <taxon>Actinomycetota</taxon>
        <taxon>Actinomycetes</taxon>
        <taxon>Streptosporangiales</taxon>
        <taxon>Nocardiopsidaceae</taxon>
        <taxon>Streptomonospora</taxon>
    </lineage>
</organism>
<dbReference type="Proteomes" id="UP000575985">
    <property type="component" value="Unassembled WGS sequence"/>
</dbReference>
<dbReference type="AlphaFoldDB" id="A0A853BPD2"/>
<evidence type="ECO:0000313" key="3">
    <source>
        <dbReference type="EMBL" id="NYI96477.1"/>
    </source>
</evidence>
<evidence type="ECO:0000259" key="1">
    <source>
        <dbReference type="Pfam" id="PF13569"/>
    </source>
</evidence>
<comment type="caution">
    <text evidence="3">The sequence shown here is derived from an EMBL/GenBank/DDBJ whole genome shotgun (WGS) entry which is preliminary data.</text>
</comment>
<evidence type="ECO:0008006" key="5">
    <source>
        <dbReference type="Google" id="ProtNLM"/>
    </source>
</evidence>
<evidence type="ECO:0000259" key="2">
    <source>
        <dbReference type="Pfam" id="PF24879"/>
    </source>
</evidence>
<evidence type="ECO:0000313" key="4">
    <source>
        <dbReference type="Proteomes" id="UP000575985"/>
    </source>
</evidence>
<dbReference type="InterPro" id="IPR056639">
    <property type="entry name" value="DUF7737"/>
</dbReference>
<reference evidence="3 4" key="1">
    <citation type="submission" date="2020-07" db="EMBL/GenBank/DDBJ databases">
        <title>Sequencing the genomes of 1000 actinobacteria strains.</title>
        <authorList>
            <person name="Klenk H.-P."/>
        </authorList>
    </citation>
    <scope>NUCLEOTIDE SEQUENCE [LARGE SCALE GENOMIC DNA]</scope>
    <source>
        <strain evidence="3 4">DSM 45927</strain>
    </source>
</reference>
<name>A0A853BPD2_9ACTN</name>
<feature type="domain" description="DUF4132" evidence="1">
    <location>
        <begin position="151"/>
        <end position="324"/>
    </location>
</feature>
<dbReference type="EMBL" id="JACCFO010000001">
    <property type="protein sequence ID" value="NYI96477.1"/>
    <property type="molecule type" value="Genomic_DNA"/>
</dbReference>
<accession>A0A853BPD2</accession>
<protein>
    <recommendedName>
        <fullName evidence="5">DUF4132 domain-containing protein</fullName>
    </recommendedName>
</protein>